<proteinExistence type="predicted"/>
<protein>
    <submittedName>
        <fullName evidence="3">PROTEASOME_ALPHA_1 domain-containing protein</fullName>
    </submittedName>
</protein>
<dbReference type="GO" id="GO:0006511">
    <property type="term" value="P:ubiquitin-dependent protein catabolic process"/>
    <property type="evidence" value="ECO:0007669"/>
    <property type="project" value="InterPro"/>
</dbReference>
<reference evidence="3" key="1">
    <citation type="submission" date="2016-11" db="UniProtKB">
        <authorList>
            <consortium name="WormBaseParasite"/>
        </authorList>
    </citation>
    <scope>IDENTIFICATION</scope>
</reference>
<evidence type="ECO:0000313" key="2">
    <source>
        <dbReference type="Proteomes" id="UP000095283"/>
    </source>
</evidence>
<dbReference type="Pfam" id="PF10584">
    <property type="entry name" value="Proteasome_A_N"/>
    <property type="match status" value="1"/>
</dbReference>
<organism evidence="2 3">
    <name type="scientific">Heterorhabditis bacteriophora</name>
    <name type="common">Entomopathogenic nematode worm</name>
    <dbReference type="NCBI Taxonomy" id="37862"/>
    <lineage>
        <taxon>Eukaryota</taxon>
        <taxon>Metazoa</taxon>
        <taxon>Ecdysozoa</taxon>
        <taxon>Nematoda</taxon>
        <taxon>Chromadorea</taxon>
        <taxon>Rhabditida</taxon>
        <taxon>Rhabditina</taxon>
        <taxon>Rhabditomorpha</taxon>
        <taxon>Strongyloidea</taxon>
        <taxon>Heterorhabditidae</taxon>
        <taxon>Heterorhabditis</taxon>
    </lineage>
</organism>
<evidence type="ECO:0000313" key="3">
    <source>
        <dbReference type="WBParaSite" id="Hba_00640"/>
    </source>
</evidence>
<name>A0A1I7W7M7_HETBA</name>
<dbReference type="WBParaSite" id="Hba_00640">
    <property type="protein sequence ID" value="Hba_00640"/>
    <property type="gene ID" value="Hba_00640"/>
</dbReference>
<keyword evidence="2" id="KW-1185">Reference proteome</keyword>
<evidence type="ECO:0000259" key="1">
    <source>
        <dbReference type="Pfam" id="PF10584"/>
    </source>
</evidence>
<dbReference type="InterPro" id="IPR000426">
    <property type="entry name" value="Proteasome_asu_N"/>
</dbReference>
<feature type="domain" description="Proteasome alpha-type subunits" evidence="1">
    <location>
        <begin position="33"/>
        <end position="48"/>
    </location>
</feature>
<dbReference type="SUPFAM" id="SSF56235">
    <property type="entry name" value="N-terminal nucleophile aminohydrolases (Ntn hydrolases)"/>
    <property type="match status" value="1"/>
</dbReference>
<sequence>MGTMMVLLASRWHVEVFYANEKYIDYLISARRYDSRTTIFSPEGRLYQASSLRNIFFLLNCHIIINCKNLR</sequence>
<dbReference type="AlphaFoldDB" id="A0A1I7W7M7"/>
<accession>A0A1I7W7M7</accession>
<dbReference type="Proteomes" id="UP000095283">
    <property type="component" value="Unplaced"/>
</dbReference>
<dbReference type="GO" id="GO:0019773">
    <property type="term" value="C:proteasome core complex, alpha-subunit complex"/>
    <property type="evidence" value="ECO:0007669"/>
    <property type="project" value="InterPro"/>
</dbReference>
<dbReference type="InterPro" id="IPR029055">
    <property type="entry name" value="Ntn_hydrolases_N"/>
</dbReference>